<feature type="signal peptide" evidence="1">
    <location>
        <begin position="1"/>
        <end position="31"/>
    </location>
</feature>
<name>A0A5C6EED7_9BACT</name>
<evidence type="ECO:0000313" key="3">
    <source>
        <dbReference type="Proteomes" id="UP000318288"/>
    </source>
</evidence>
<accession>A0A5C6EED7</accession>
<reference evidence="2 3" key="1">
    <citation type="submission" date="2019-02" db="EMBL/GenBank/DDBJ databases">
        <title>Deep-cultivation of Planctomycetes and their phenomic and genomic characterization uncovers novel biology.</title>
        <authorList>
            <person name="Wiegand S."/>
            <person name="Jogler M."/>
            <person name="Boedeker C."/>
            <person name="Pinto D."/>
            <person name="Vollmers J."/>
            <person name="Rivas-Marin E."/>
            <person name="Kohn T."/>
            <person name="Peeters S.H."/>
            <person name="Heuer A."/>
            <person name="Rast P."/>
            <person name="Oberbeckmann S."/>
            <person name="Bunk B."/>
            <person name="Jeske O."/>
            <person name="Meyerdierks A."/>
            <person name="Storesund J.E."/>
            <person name="Kallscheuer N."/>
            <person name="Luecker S."/>
            <person name="Lage O.M."/>
            <person name="Pohl T."/>
            <person name="Merkel B.J."/>
            <person name="Hornburger P."/>
            <person name="Mueller R.-W."/>
            <person name="Bruemmer F."/>
            <person name="Labrenz M."/>
            <person name="Spormann A.M."/>
            <person name="Op Den Camp H."/>
            <person name="Overmann J."/>
            <person name="Amann R."/>
            <person name="Jetten M.S.M."/>
            <person name="Mascher T."/>
            <person name="Medema M.H."/>
            <person name="Devos D.P."/>
            <person name="Kaster A.-K."/>
            <person name="Ovreas L."/>
            <person name="Rohde M."/>
            <person name="Galperin M.Y."/>
            <person name="Jogler C."/>
        </authorList>
    </citation>
    <scope>NUCLEOTIDE SEQUENCE [LARGE SCALE GENOMIC DNA]</scope>
    <source>
        <strain evidence="2 3">Poly51</strain>
    </source>
</reference>
<keyword evidence="1" id="KW-0732">Signal</keyword>
<dbReference type="EMBL" id="SJPW01000008">
    <property type="protein sequence ID" value="TWU46357.1"/>
    <property type="molecule type" value="Genomic_DNA"/>
</dbReference>
<evidence type="ECO:0000256" key="1">
    <source>
        <dbReference type="SAM" id="SignalP"/>
    </source>
</evidence>
<evidence type="ECO:0000313" key="2">
    <source>
        <dbReference type="EMBL" id="TWU46357.1"/>
    </source>
</evidence>
<proteinExistence type="predicted"/>
<keyword evidence="3" id="KW-1185">Reference proteome</keyword>
<feature type="chain" id="PRO_5022916564" evidence="1">
    <location>
        <begin position="32"/>
        <end position="287"/>
    </location>
</feature>
<gene>
    <name evidence="2" type="ORF">Poly51_57530</name>
</gene>
<dbReference type="AlphaFoldDB" id="A0A5C6EED7"/>
<sequence length="287" mass="29298" precursor="true">MTTLSHPVRQASALALAALAVSLFTSVTASADKVKDDPAAVTAELFAAMEAGQVDVKIIPQDATKANVLIRNLTDKPLDLKLPEAFASVPILAQGMGMGGGGMGGGGMGGGGMGGGGGGGQAGGGGMGGGGGGMGGGGMGGGGMGGGGGGFMRVAPERMMKVAVQTVCLEHGKQDPNPRMAYKMVPIEEFTSDPNVRVLCESLGRGQLTQNTAQAAAWHMMDNMTWGELAAKNRIESKYTGNVRWFSPIELRTAQAVVAEVARIARERSTESEYTESDYVPVSTDES</sequence>
<dbReference type="RefSeq" id="WP_246114818.1">
    <property type="nucleotide sequence ID" value="NZ_SJPW01000008.1"/>
</dbReference>
<organism evidence="2 3">
    <name type="scientific">Rubripirellula tenax</name>
    <dbReference type="NCBI Taxonomy" id="2528015"/>
    <lineage>
        <taxon>Bacteria</taxon>
        <taxon>Pseudomonadati</taxon>
        <taxon>Planctomycetota</taxon>
        <taxon>Planctomycetia</taxon>
        <taxon>Pirellulales</taxon>
        <taxon>Pirellulaceae</taxon>
        <taxon>Rubripirellula</taxon>
    </lineage>
</organism>
<dbReference type="Proteomes" id="UP000318288">
    <property type="component" value="Unassembled WGS sequence"/>
</dbReference>
<comment type="caution">
    <text evidence="2">The sequence shown here is derived from an EMBL/GenBank/DDBJ whole genome shotgun (WGS) entry which is preliminary data.</text>
</comment>
<protein>
    <submittedName>
        <fullName evidence="2">Uncharacterized protein</fullName>
    </submittedName>
</protein>